<proteinExistence type="predicted"/>
<name>A0A2U2BRV3_9PROT</name>
<reference evidence="3" key="1">
    <citation type="submission" date="2018-05" db="EMBL/GenBank/DDBJ databases">
        <authorList>
            <person name="Liu B.-T."/>
        </authorList>
    </citation>
    <scope>NUCLEOTIDE SEQUENCE [LARGE SCALE GENOMIC DNA]</scope>
    <source>
        <strain evidence="3">WD6-1</strain>
    </source>
</reference>
<comment type="caution">
    <text evidence="2">The sequence shown here is derived from an EMBL/GenBank/DDBJ whole genome shotgun (WGS) entry which is preliminary data.</text>
</comment>
<sequence length="186" mass="20093">MTRLITLIAATASAAGLAATAVAQENELQPNVLQQLPAQVLDRVLDIEEETDETDADAAWPEGESSVVLNCVDPSLSDVGDQVWIMCNSGSPTPRGVDRAAVIWVKFFDYGALECAGDEGALADSAARDWPSDACIALWEQVDARKALFMETMLQAMRDGWRIGLSGRTLRDAGHAELRVYTVSPR</sequence>
<keyword evidence="3" id="KW-1185">Reference proteome</keyword>
<protein>
    <submittedName>
        <fullName evidence="2">Uncharacterized protein</fullName>
    </submittedName>
</protein>
<evidence type="ECO:0000256" key="1">
    <source>
        <dbReference type="SAM" id="SignalP"/>
    </source>
</evidence>
<keyword evidence="1" id="KW-0732">Signal</keyword>
<feature type="chain" id="PRO_5015651090" evidence="1">
    <location>
        <begin position="24"/>
        <end position="186"/>
    </location>
</feature>
<feature type="signal peptide" evidence="1">
    <location>
        <begin position="1"/>
        <end position="23"/>
    </location>
</feature>
<dbReference type="RefSeq" id="WP_109253466.1">
    <property type="nucleotide sequence ID" value="NZ_QEXV01000005.1"/>
</dbReference>
<dbReference type="AlphaFoldDB" id="A0A2U2BRV3"/>
<organism evidence="2 3">
    <name type="scientific">Marinicauda salina</name>
    <dbReference type="NCBI Taxonomy" id="2135793"/>
    <lineage>
        <taxon>Bacteria</taxon>
        <taxon>Pseudomonadati</taxon>
        <taxon>Pseudomonadota</taxon>
        <taxon>Alphaproteobacteria</taxon>
        <taxon>Maricaulales</taxon>
        <taxon>Maricaulaceae</taxon>
        <taxon>Marinicauda</taxon>
    </lineage>
</organism>
<evidence type="ECO:0000313" key="2">
    <source>
        <dbReference type="EMBL" id="PWE16743.1"/>
    </source>
</evidence>
<evidence type="ECO:0000313" key="3">
    <source>
        <dbReference type="Proteomes" id="UP000245168"/>
    </source>
</evidence>
<dbReference type="EMBL" id="QEXV01000005">
    <property type="protein sequence ID" value="PWE16743.1"/>
    <property type="molecule type" value="Genomic_DNA"/>
</dbReference>
<gene>
    <name evidence="2" type="ORF">DDZ18_11100</name>
</gene>
<accession>A0A2U2BRV3</accession>
<dbReference type="Proteomes" id="UP000245168">
    <property type="component" value="Unassembled WGS sequence"/>
</dbReference>